<dbReference type="GO" id="GO:0003676">
    <property type="term" value="F:nucleic acid binding"/>
    <property type="evidence" value="ECO:0007669"/>
    <property type="project" value="InterPro"/>
</dbReference>
<dbReference type="InterPro" id="IPR012337">
    <property type="entry name" value="RNaseH-like_sf"/>
</dbReference>
<dbReference type="OrthoDB" id="10252740at2759"/>
<organism evidence="3 4">
    <name type="scientific">Gibberella subglutinans</name>
    <name type="common">Fusarium subglutinans</name>
    <dbReference type="NCBI Taxonomy" id="42677"/>
    <lineage>
        <taxon>Eukaryota</taxon>
        <taxon>Fungi</taxon>
        <taxon>Dikarya</taxon>
        <taxon>Ascomycota</taxon>
        <taxon>Pezizomycotina</taxon>
        <taxon>Sordariomycetes</taxon>
        <taxon>Hypocreomycetidae</taxon>
        <taxon>Hypocreales</taxon>
        <taxon>Nectriaceae</taxon>
        <taxon>Fusarium</taxon>
        <taxon>Fusarium fujikuroi species complex</taxon>
    </lineage>
</organism>
<proteinExistence type="predicted"/>
<name>A0A8H5L9P6_GIBSU</name>
<dbReference type="CDD" id="cd04657">
    <property type="entry name" value="Piwi_ago-like"/>
    <property type="match status" value="1"/>
</dbReference>
<dbReference type="Gene3D" id="3.40.50.2300">
    <property type="match status" value="1"/>
</dbReference>
<dbReference type="InterPro" id="IPR036397">
    <property type="entry name" value="RNaseH_sf"/>
</dbReference>
<dbReference type="GeneID" id="59311633"/>
<feature type="compositionally biased region" description="Polar residues" evidence="1">
    <location>
        <begin position="121"/>
        <end position="136"/>
    </location>
</feature>
<feature type="compositionally biased region" description="Basic and acidic residues" evidence="1">
    <location>
        <begin position="516"/>
        <end position="531"/>
    </location>
</feature>
<dbReference type="InterPro" id="IPR014811">
    <property type="entry name" value="ArgoL1"/>
</dbReference>
<evidence type="ECO:0000259" key="2">
    <source>
        <dbReference type="PROSITE" id="PS50822"/>
    </source>
</evidence>
<dbReference type="Pfam" id="PF16488">
    <property type="entry name" value="ArgoL2"/>
    <property type="match status" value="1"/>
</dbReference>
<dbReference type="Pfam" id="PF08699">
    <property type="entry name" value="ArgoL1"/>
    <property type="match status" value="1"/>
</dbReference>
<accession>A0A8H5L9P6</accession>
<dbReference type="InterPro" id="IPR003165">
    <property type="entry name" value="Piwi"/>
</dbReference>
<feature type="compositionally biased region" description="Polar residues" evidence="1">
    <location>
        <begin position="571"/>
        <end position="584"/>
    </location>
</feature>
<evidence type="ECO:0000313" key="4">
    <source>
        <dbReference type="Proteomes" id="UP000547976"/>
    </source>
</evidence>
<dbReference type="SMART" id="SM01163">
    <property type="entry name" value="DUF1785"/>
    <property type="match status" value="1"/>
</dbReference>
<dbReference type="Proteomes" id="UP000547976">
    <property type="component" value="Unassembled WGS sequence"/>
</dbReference>
<dbReference type="PROSITE" id="PS50822">
    <property type="entry name" value="PIWI"/>
    <property type="match status" value="1"/>
</dbReference>
<feature type="region of interest" description="Disordered" evidence="1">
    <location>
        <begin position="121"/>
        <end position="150"/>
    </location>
</feature>
<sequence>MPVPKNPCTECKSAGDEAVCTRCLKKGLDCIRAGRDRQFRDGSSAKYDAKFSGSQNWVNSSAKEFRLQTSSRRATQRIALADEGSSLATNTTSRPTVHIDVTSSGPLGLAMGDSTYFNSTVSTSLSPSRGGHSQPSALPVFQTHPSQHPLALSQRGPSWGGLLHALEPPNQRDLPLEGVQEACLLRYFIEELSHWFDLVDPQRRYQLTVPERARRYPPLLNAILAMSARHLCRVEKYKTPRGIVYRGQPLPNLSPHSAVEYMLKCIPVLKDFHTTEDGETRELIVTTAVILRHFEELDDEDEDPALGTRPDEGVNFLAILNAVLRSLTSDDLINRRELLIASYWVALRQEVYYALRKGYPAQMVEPPAEWSDISPANRIVFHTSQVTKWLFDDKSESGWHKLKEQEEYLDQYVTGRFEPILHRPPDRVLGEVFPTMWYASPIALTGMQHMMIAKMILTAESPLLSKAEDVRTAYRKAEGEVRSLVLQVCGTAVQHPETQPGLVNAILAIQIGNRGGGDRGGRGRGGGRGDRGNYGPRGGGSFRGDTGRDRGQAGGGRGGYGRPTGGGQQTIQIFPNSQGQNSRVANAEDALHPATKKRLNLDSLKLTEGFPSRPGYGTRGTKIELTANYVELLPPSTLSLYRYDIQVSPVVVGRKHFRVVQLLLQAPEFAARQGDIATDFRSTLVSKTKFSQDEVLVEVPYRSEGEDEPTARATVYKVRVQYTKTLDVGELVNYLNSTSLSQSLVDKQELTQALNIFLNHYAKSAKNLVTIGSTKSFSLSSEAARGDIGSGLEIIRGFFSSVRVATCRILVNINVSHGAFYHAVPLPELMRSYGLYSTVMLERFLKLVRIQTTHLPEKRNKANGVIPRVKTIFGLARKDDGHGLAHPPRVKQHGAGAKDVEFWLDGQASTTAAPKPVAKGGVKGKAYNRVLREPQLPLVNCGNRNNPMYLPAEVCVVLPGQPSKSKLNVNQAQQMIRHAVRKPWENANSICSEGVKTVGLDENTNVLLRSFGLKITPGLIKVPGRILFGPKVIYKNNKAADLRFGSWNMTNTRFNIGASLAKWSYLMISVPGMRDSFDQQSSRAVMNEFHAALQKIGVNTAQPFPGQRLQLQHQDDPALGPTLQRAARDLDLLFIILPGPNMPVYKRIKTIADKNYGIHTICSVGSKLAKDRGRDQYMNNVALKFNLKLGGINQRVENKNLGIIDQDKTMVVGIDVTHPSPGSSSNAPSVSAMVSSIDKFLGQWPATLRIQRARQENVDDLTEMLKSRLGLWKTKGKHAALPENIIIYRDGVSEGQYDMVISQELPQLRRACEQMYPAADTKKGLPRFTIIVCGKRHKTRFYPTTAQDCDRSGNTKPGTVVDRGVTEARNWDFFLQAHAALQGTARPCHYYIVHDEIFRQIYANSIPLPFQSIADIVEDLTHNMCYLFGRATKAVSLCPPAYYADLACERARCYLAGLFDTPSPSAAPSVAGTSAAGGSGQLSPDDVQIHQKLRDTMFYI</sequence>
<dbReference type="Gene3D" id="3.30.420.10">
    <property type="entry name" value="Ribonuclease H-like superfamily/Ribonuclease H"/>
    <property type="match status" value="1"/>
</dbReference>
<dbReference type="InterPro" id="IPR032474">
    <property type="entry name" value="Argonaute_N"/>
</dbReference>
<feature type="compositionally biased region" description="Gly residues" evidence="1">
    <location>
        <begin position="552"/>
        <end position="568"/>
    </location>
</feature>
<dbReference type="SMART" id="SM00950">
    <property type="entry name" value="Piwi"/>
    <property type="match status" value="1"/>
</dbReference>
<dbReference type="PANTHER" id="PTHR22891">
    <property type="entry name" value="EUKARYOTIC TRANSLATION INITIATION FACTOR 2C"/>
    <property type="match status" value="1"/>
</dbReference>
<comment type="caution">
    <text evidence="3">The sequence shown here is derived from an EMBL/GenBank/DDBJ whole genome shotgun (WGS) entry which is preliminary data.</text>
</comment>
<keyword evidence="4" id="KW-1185">Reference proteome</keyword>
<dbReference type="EMBL" id="JAAOAV010000252">
    <property type="protein sequence ID" value="KAF5586385.1"/>
    <property type="molecule type" value="Genomic_DNA"/>
</dbReference>
<dbReference type="CDD" id="cd02846">
    <property type="entry name" value="PAZ_argonaute_like"/>
    <property type="match status" value="1"/>
</dbReference>
<dbReference type="Pfam" id="PF02171">
    <property type="entry name" value="Piwi"/>
    <property type="match status" value="1"/>
</dbReference>
<feature type="region of interest" description="Disordered" evidence="1">
    <location>
        <begin position="513"/>
        <end position="585"/>
    </location>
</feature>
<dbReference type="InterPro" id="IPR045246">
    <property type="entry name" value="Piwi_ago-like"/>
</dbReference>
<gene>
    <name evidence="3" type="ORF">FSUBG_12155</name>
</gene>
<dbReference type="Gene3D" id="2.170.260.10">
    <property type="entry name" value="paz domain"/>
    <property type="match status" value="1"/>
</dbReference>
<dbReference type="RefSeq" id="XP_036532366.1">
    <property type="nucleotide sequence ID" value="XM_036676915.1"/>
</dbReference>
<feature type="domain" description="Piwi" evidence="2">
    <location>
        <begin position="1132"/>
        <end position="1456"/>
    </location>
</feature>
<dbReference type="SUPFAM" id="SSF101690">
    <property type="entry name" value="PAZ domain"/>
    <property type="match status" value="1"/>
</dbReference>
<reference evidence="3 4" key="1">
    <citation type="submission" date="2020-05" db="EMBL/GenBank/DDBJ databases">
        <title>Identification and distribution of gene clusters putatively required for synthesis of sphingolipid metabolism inhibitors in phylogenetically diverse species of the filamentous fungus Fusarium.</title>
        <authorList>
            <person name="Kim H.-S."/>
            <person name="Busman M."/>
            <person name="Brown D.W."/>
            <person name="Divon H."/>
            <person name="Uhlig S."/>
            <person name="Proctor R.H."/>
        </authorList>
    </citation>
    <scope>NUCLEOTIDE SEQUENCE [LARGE SCALE GENOMIC DNA]</scope>
    <source>
        <strain evidence="3 4">NRRL 66333</strain>
    </source>
</reference>
<dbReference type="SUPFAM" id="SSF53098">
    <property type="entry name" value="Ribonuclease H-like"/>
    <property type="match status" value="1"/>
</dbReference>
<evidence type="ECO:0000313" key="3">
    <source>
        <dbReference type="EMBL" id="KAF5586385.1"/>
    </source>
</evidence>
<evidence type="ECO:0000256" key="1">
    <source>
        <dbReference type="SAM" id="MobiDB-lite"/>
    </source>
</evidence>
<dbReference type="InterPro" id="IPR036085">
    <property type="entry name" value="PAZ_dom_sf"/>
</dbReference>
<dbReference type="Pfam" id="PF16486">
    <property type="entry name" value="ArgoN"/>
    <property type="match status" value="1"/>
</dbReference>
<dbReference type="InterPro" id="IPR032472">
    <property type="entry name" value="ArgoL2"/>
</dbReference>
<protein>
    <submittedName>
        <fullName evidence="3">Putative argonaute like post-transcriptional silencing QDE-2</fullName>
    </submittedName>
</protein>